<gene>
    <name evidence="2" type="ORF">LMG29542_06832</name>
</gene>
<keyword evidence="3" id="KW-1185">Reference proteome</keyword>
<dbReference type="SUPFAM" id="SSF50346">
    <property type="entry name" value="PRC-barrel domain"/>
    <property type="match status" value="1"/>
</dbReference>
<dbReference type="Pfam" id="PF05239">
    <property type="entry name" value="PRC"/>
    <property type="match status" value="1"/>
</dbReference>
<dbReference type="AlphaFoldDB" id="A0A6J5F3J5"/>
<evidence type="ECO:0000259" key="1">
    <source>
        <dbReference type="Pfam" id="PF05239"/>
    </source>
</evidence>
<dbReference type="InterPro" id="IPR011033">
    <property type="entry name" value="PRC_barrel-like_sf"/>
</dbReference>
<accession>A0A6J5F3J5</accession>
<dbReference type="EMBL" id="CADIKH010000058">
    <property type="protein sequence ID" value="CAB3772261.1"/>
    <property type="molecule type" value="Genomic_DNA"/>
</dbReference>
<protein>
    <recommendedName>
        <fullName evidence="1">PRC-barrel domain-containing protein</fullName>
    </recommendedName>
</protein>
<dbReference type="PANTHER" id="PTHR36505">
    <property type="entry name" value="BLR1072 PROTEIN"/>
    <property type="match status" value="1"/>
</dbReference>
<dbReference type="Proteomes" id="UP000494363">
    <property type="component" value="Unassembled WGS sequence"/>
</dbReference>
<proteinExistence type="predicted"/>
<name>A0A6J5F3J5_9BURK</name>
<feature type="domain" description="PRC-barrel" evidence="1">
    <location>
        <begin position="75"/>
        <end position="137"/>
    </location>
</feature>
<evidence type="ECO:0000313" key="3">
    <source>
        <dbReference type="Proteomes" id="UP000494363"/>
    </source>
</evidence>
<dbReference type="Gene3D" id="2.30.30.240">
    <property type="entry name" value="PRC-barrel domain"/>
    <property type="match status" value="1"/>
</dbReference>
<organism evidence="2 3">
    <name type="scientific">Paraburkholderia humisilvae</name>
    <dbReference type="NCBI Taxonomy" id="627669"/>
    <lineage>
        <taxon>Bacteria</taxon>
        <taxon>Pseudomonadati</taxon>
        <taxon>Pseudomonadota</taxon>
        <taxon>Betaproteobacteria</taxon>
        <taxon>Burkholderiales</taxon>
        <taxon>Burkholderiaceae</taxon>
        <taxon>Paraburkholderia</taxon>
    </lineage>
</organism>
<dbReference type="InterPro" id="IPR027275">
    <property type="entry name" value="PRC-brl_dom"/>
</dbReference>
<reference evidence="2 3" key="1">
    <citation type="submission" date="2020-04" db="EMBL/GenBank/DDBJ databases">
        <authorList>
            <person name="De Canck E."/>
        </authorList>
    </citation>
    <scope>NUCLEOTIDE SEQUENCE [LARGE SCALE GENOMIC DNA]</scope>
    <source>
        <strain evidence="2 3">LMG 29542</strain>
    </source>
</reference>
<dbReference type="PANTHER" id="PTHR36505:SF1">
    <property type="entry name" value="BLR1072 PROTEIN"/>
    <property type="match status" value="1"/>
</dbReference>
<dbReference type="RefSeq" id="WP_175232219.1">
    <property type="nucleotide sequence ID" value="NZ_JBHLTK010000457.1"/>
</dbReference>
<sequence length="186" mass="20069">MVGITLACHACSFKAGRHELLTQQQACESLLTASRAIYKGYAADLGHGHGSTGDVANWRIHQLASAQPVTSDSKSFRSAELIGASVVSPQREDRGNINDIVLSPQTGKISYLVIGRGGLFGIDEKYVPVPWADFKATAGVTMLVLDTTKAKMDAAPEVKENQFSAHGDFEQQSQKVDSYWKANLSN</sequence>
<evidence type="ECO:0000313" key="2">
    <source>
        <dbReference type="EMBL" id="CAB3772261.1"/>
    </source>
</evidence>